<dbReference type="InterPro" id="IPR050707">
    <property type="entry name" value="HTH_MetabolicPath_Reg"/>
</dbReference>
<dbReference type="Pfam" id="PF09339">
    <property type="entry name" value="HTH_IclR"/>
    <property type="match status" value="1"/>
</dbReference>
<dbReference type="EMBL" id="JAWSTH010000003">
    <property type="protein sequence ID" value="MDW5593157.1"/>
    <property type="molecule type" value="Genomic_DNA"/>
</dbReference>
<evidence type="ECO:0000256" key="1">
    <source>
        <dbReference type="ARBA" id="ARBA00023015"/>
    </source>
</evidence>
<evidence type="ECO:0000313" key="6">
    <source>
        <dbReference type="EMBL" id="MDW5593157.1"/>
    </source>
</evidence>
<keyword evidence="7" id="KW-1185">Reference proteome</keyword>
<gene>
    <name evidence="6" type="ORF">R7226_02330</name>
</gene>
<evidence type="ECO:0000256" key="3">
    <source>
        <dbReference type="ARBA" id="ARBA00023163"/>
    </source>
</evidence>
<dbReference type="SUPFAM" id="SSF55781">
    <property type="entry name" value="GAF domain-like"/>
    <property type="match status" value="1"/>
</dbReference>
<dbReference type="InterPro" id="IPR014757">
    <property type="entry name" value="Tscrpt_reg_IclR_C"/>
</dbReference>
<dbReference type="Proteomes" id="UP001284601">
    <property type="component" value="Unassembled WGS sequence"/>
</dbReference>
<reference evidence="6 7" key="2">
    <citation type="submission" date="2023-10" db="EMBL/GenBank/DDBJ databases">
        <authorList>
            <person name="Han X.F."/>
        </authorList>
    </citation>
    <scope>NUCLEOTIDE SEQUENCE [LARGE SCALE GENOMIC DNA]</scope>
    <source>
        <strain evidence="6 7">KCTC 39840</strain>
    </source>
</reference>
<dbReference type="RefSeq" id="WP_318595419.1">
    <property type="nucleotide sequence ID" value="NZ_JAWSTH010000003.1"/>
</dbReference>
<evidence type="ECO:0000256" key="2">
    <source>
        <dbReference type="ARBA" id="ARBA00023125"/>
    </source>
</evidence>
<dbReference type="PANTHER" id="PTHR30136:SF2">
    <property type="entry name" value="TRANSCRIPTIONAL REGULATOR ICLR"/>
    <property type="match status" value="1"/>
</dbReference>
<evidence type="ECO:0000259" key="4">
    <source>
        <dbReference type="PROSITE" id="PS51077"/>
    </source>
</evidence>
<evidence type="ECO:0000313" key="7">
    <source>
        <dbReference type="Proteomes" id="UP001284601"/>
    </source>
</evidence>
<feature type="domain" description="HTH iclR-type" evidence="4">
    <location>
        <begin position="2"/>
        <end position="63"/>
    </location>
</feature>
<dbReference type="InterPro" id="IPR036390">
    <property type="entry name" value="WH_DNA-bd_sf"/>
</dbReference>
<proteinExistence type="predicted"/>
<dbReference type="InterPro" id="IPR029016">
    <property type="entry name" value="GAF-like_dom_sf"/>
</dbReference>
<dbReference type="Gene3D" id="3.30.450.40">
    <property type="match status" value="1"/>
</dbReference>
<keyword evidence="1" id="KW-0805">Transcription regulation</keyword>
<protein>
    <submittedName>
        <fullName evidence="6">IclR family transcriptional regulator</fullName>
    </submittedName>
</protein>
<dbReference type="PROSITE" id="PS51077">
    <property type="entry name" value="HTH_ICLR"/>
    <property type="match status" value="1"/>
</dbReference>
<sequence length="262" mass="27843">MLNTVARVGKVLKLFTTERPEWGVTEVASALSLPKSNAHDMLASLAGIGLLERLPGGRYRLGWRLLAMSRNLVETDGFQRQADAVTQLMARRLGQAASVATWDGRRLVCVAASGHPAGVEGPERAPGVRLPGHSTALGKMLLAHRSWDEVQERATVDGLPAFTEATVGRVGDLRAQLDLALRDGVAFDYEENQRGVCCVAAPVRDASARVIAALSVSMPPGVLRQAEPQYARAVTVAAHRLSELLAAPAAADGEDRLTALAS</sequence>
<dbReference type="PROSITE" id="PS51078">
    <property type="entry name" value="ICLR_ED"/>
    <property type="match status" value="1"/>
</dbReference>
<feature type="domain" description="IclR-ED" evidence="5">
    <location>
        <begin position="64"/>
        <end position="247"/>
    </location>
</feature>
<dbReference type="InterPro" id="IPR036388">
    <property type="entry name" value="WH-like_DNA-bd_sf"/>
</dbReference>
<dbReference type="SMART" id="SM00346">
    <property type="entry name" value="HTH_ICLR"/>
    <property type="match status" value="1"/>
</dbReference>
<organism evidence="6 7">
    <name type="scientific">Conexibacter stalactiti</name>
    <dbReference type="NCBI Taxonomy" id="1940611"/>
    <lineage>
        <taxon>Bacteria</taxon>
        <taxon>Bacillati</taxon>
        <taxon>Actinomycetota</taxon>
        <taxon>Thermoleophilia</taxon>
        <taxon>Solirubrobacterales</taxon>
        <taxon>Conexibacteraceae</taxon>
        <taxon>Conexibacter</taxon>
    </lineage>
</organism>
<comment type="caution">
    <text evidence="6">The sequence shown here is derived from an EMBL/GenBank/DDBJ whole genome shotgun (WGS) entry which is preliminary data.</text>
</comment>
<accession>A0ABU4HIR7</accession>
<name>A0ABU4HIR7_9ACTN</name>
<reference evidence="7" key="1">
    <citation type="submission" date="2023-07" db="EMBL/GenBank/DDBJ databases">
        <title>Conexibacter stalactiti sp. nov., isolated from stalactites in a lava cave and emended description of the genus Conexibacter.</title>
        <authorList>
            <person name="Lee S.D."/>
        </authorList>
    </citation>
    <scope>NUCLEOTIDE SEQUENCE [LARGE SCALE GENOMIC DNA]</scope>
    <source>
        <strain evidence="7">KCTC 39840</strain>
    </source>
</reference>
<keyword evidence="2" id="KW-0238">DNA-binding</keyword>
<dbReference type="InterPro" id="IPR005471">
    <property type="entry name" value="Tscrpt_reg_IclR_N"/>
</dbReference>
<dbReference type="Gene3D" id="1.10.10.10">
    <property type="entry name" value="Winged helix-like DNA-binding domain superfamily/Winged helix DNA-binding domain"/>
    <property type="match status" value="1"/>
</dbReference>
<dbReference type="Pfam" id="PF01614">
    <property type="entry name" value="IclR_C"/>
    <property type="match status" value="1"/>
</dbReference>
<evidence type="ECO:0000259" key="5">
    <source>
        <dbReference type="PROSITE" id="PS51078"/>
    </source>
</evidence>
<keyword evidence="3" id="KW-0804">Transcription</keyword>
<dbReference type="SUPFAM" id="SSF46785">
    <property type="entry name" value="Winged helix' DNA-binding domain"/>
    <property type="match status" value="1"/>
</dbReference>
<dbReference type="PANTHER" id="PTHR30136">
    <property type="entry name" value="HELIX-TURN-HELIX TRANSCRIPTIONAL REGULATOR, ICLR FAMILY"/>
    <property type="match status" value="1"/>
</dbReference>